<protein>
    <submittedName>
        <fullName evidence="1">Uncharacterized protein</fullName>
    </submittedName>
</protein>
<sequence>MARRICPLLRGGEVALDFEKDVQAVVPIWDEFNNRWYTKVITTAGTLYHLKGQTYTLQP</sequence>
<organism evidence="1">
    <name type="scientific">marine sediment metagenome</name>
    <dbReference type="NCBI Taxonomy" id="412755"/>
    <lineage>
        <taxon>unclassified sequences</taxon>
        <taxon>metagenomes</taxon>
        <taxon>ecological metagenomes</taxon>
    </lineage>
</organism>
<name>A0A0F9LLK8_9ZZZZ</name>
<comment type="caution">
    <text evidence="1">The sequence shown here is derived from an EMBL/GenBank/DDBJ whole genome shotgun (WGS) entry which is preliminary data.</text>
</comment>
<reference evidence="1" key="1">
    <citation type="journal article" date="2015" name="Nature">
        <title>Complex archaea that bridge the gap between prokaryotes and eukaryotes.</title>
        <authorList>
            <person name="Spang A."/>
            <person name="Saw J.H."/>
            <person name="Jorgensen S.L."/>
            <person name="Zaremba-Niedzwiedzka K."/>
            <person name="Martijn J."/>
            <person name="Lind A.E."/>
            <person name="van Eijk R."/>
            <person name="Schleper C."/>
            <person name="Guy L."/>
            <person name="Ettema T.J."/>
        </authorList>
    </citation>
    <scope>NUCLEOTIDE SEQUENCE</scope>
</reference>
<evidence type="ECO:0000313" key="1">
    <source>
        <dbReference type="EMBL" id="KKM88051.1"/>
    </source>
</evidence>
<accession>A0A0F9LLK8</accession>
<dbReference type="AlphaFoldDB" id="A0A0F9LLK8"/>
<gene>
    <name evidence="1" type="ORF">LCGC14_1262690</name>
</gene>
<dbReference type="EMBL" id="LAZR01007013">
    <property type="protein sequence ID" value="KKM88051.1"/>
    <property type="molecule type" value="Genomic_DNA"/>
</dbReference>
<proteinExistence type="predicted"/>